<dbReference type="Gene3D" id="3.40.50.1170">
    <property type="entry name" value="L-asparaginase, N-terminal domain"/>
    <property type="match status" value="1"/>
</dbReference>
<dbReference type="PROSITE" id="PS00917">
    <property type="entry name" value="ASN_GLN_ASE_2"/>
    <property type="match status" value="1"/>
</dbReference>
<evidence type="ECO:0000256" key="5">
    <source>
        <dbReference type="PIRSR" id="PIRSR001220-2"/>
    </source>
</evidence>
<evidence type="ECO:0000256" key="7">
    <source>
        <dbReference type="PROSITE-ProRule" id="PRU10100"/>
    </source>
</evidence>
<dbReference type="SFLD" id="SFLDS00057">
    <property type="entry name" value="Glutaminase/Asparaginase"/>
    <property type="match status" value="1"/>
</dbReference>
<evidence type="ECO:0000313" key="11">
    <source>
        <dbReference type="Proteomes" id="UP000823611"/>
    </source>
</evidence>
<dbReference type="PRINTS" id="PR00139">
    <property type="entry name" value="ASNGLNASE"/>
</dbReference>
<feature type="binding site" evidence="5">
    <location>
        <position position="55"/>
    </location>
    <ligand>
        <name>substrate</name>
    </ligand>
</feature>
<dbReference type="InterPro" id="IPR006034">
    <property type="entry name" value="Asparaginase/glutaminase-like"/>
</dbReference>
<dbReference type="CDD" id="cd08963">
    <property type="entry name" value="L-asparaginase_I"/>
    <property type="match status" value="1"/>
</dbReference>
<dbReference type="Pfam" id="PF00710">
    <property type="entry name" value="Asparaginase"/>
    <property type="match status" value="1"/>
</dbReference>
<feature type="domain" description="Asparaginase/glutaminase C-terminal" evidence="9">
    <location>
        <begin position="205"/>
        <end position="271"/>
    </location>
</feature>
<accession>A0A9D9H362</accession>
<comment type="caution">
    <text evidence="10">The sequence shown here is derived from an EMBL/GenBank/DDBJ whole genome shotgun (WGS) entry which is preliminary data.</text>
</comment>
<dbReference type="EC" id="3.5.1.1" evidence="2"/>
<evidence type="ECO:0000256" key="1">
    <source>
        <dbReference type="ARBA" id="ARBA00010518"/>
    </source>
</evidence>
<feature type="non-terminal residue" evidence="10">
    <location>
        <position position="272"/>
    </location>
</feature>
<dbReference type="InterPro" id="IPR040919">
    <property type="entry name" value="Asparaginase_C"/>
</dbReference>
<evidence type="ECO:0000256" key="6">
    <source>
        <dbReference type="PROSITE-ProRule" id="PRU10099"/>
    </source>
</evidence>
<dbReference type="InterPro" id="IPR041725">
    <property type="entry name" value="L-asparaginase_I"/>
</dbReference>
<feature type="active site" description="O-isoaspartyl threonine intermediate" evidence="4">
    <location>
        <position position="12"/>
    </location>
</feature>
<feature type="binding site" evidence="5">
    <location>
        <begin position="86"/>
        <end position="87"/>
    </location>
    <ligand>
        <name>substrate</name>
    </ligand>
</feature>
<sequence length="272" mass="30068">MKNILLITTGGTIASEITENGLAPIFSIDKFFKNIDASKKFKFPPDCISLFNVDSTNITVGHWQKIAETIALNLDKYDGFVITHGTDTMAYTSSALSLMLENINKPVILTGSQLPLDFQNSDAPKNLSDAFKIATSDILGVFVVFNGKIICGDCAKKIYTENFNAFDSINKDFAGKICDDKVFIDEKYKIRNNSKFQLKTSMEKNVFVHKITPFDNISIVDKVINSGIKGLILECYGMGGIPNTDELNFIPIIEKANAMSIPVIISTQCVYD</sequence>
<evidence type="ECO:0000259" key="9">
    <source>
        <dbReference type="Pfam" id="PF17763"/>
    </source>
</evidence>
<dbReference type="PANTHER" id="PTHR11707:SF28">
    <property type="entry name" value="60 KDA LYSOPHOSPHOLIPASE"/>
    <property type="match status" value="1"/>
</dbReference>
<dbReference type="PIRSF" id="PIRSF001220">
    <property type="entry name" value="L-ASNase_gatD"/>
    <property type="match status" value="1"/>
</dbReference>
<dbReference type="InterPro" id="IPR027474">
    <property type="entry name" value="L-asparaginase_N"/>
</dbReference>
<dbReference type="SUPFAM" id="SSF53774">
    <property type="entry name" value="Glutaminase/Asparaginase"/>
    <property type="match status" value="1"/>
</dbReference>
<protein>
    <recommendedName>
        <fullName evidence="2">asparaginase</fullName>
        <ecNumber evidence="2">3.5.1.1</ecNumber>
    </recommendedName>
</protein>
<dbReference type="InterPro" id="IPR037152">
    <property type="entry name" value="L-asparaginase_N_sf"/>
</dbReference>
<dbReference type="InterPro" id="IPR027475">
    <property type="entry name" value="Asparaginase/glutaminase_AS2"/>
</dbReference>
<dbReference type="InterPro" id="IPR027473">
    <property type="entry name" value="L-asparaginase_C"/>
</dbReference>
<name>A0A9D9H362_9FIRM</name>
<dbReference type="PIRSF" id="PIRSF500176">
    <property type="entry name" value="L_ASNase"/>
    <property type="match status" value="1"/>
</dbReference>
<dbReference type="Proteomes" id="UP000823611">
    <property type="component" value="Unassembled WGS sequence"/>
</dbReference>
<dbReference type="GO" id="GO:0004067">
    <property type="term" value="F:asparaginase activity"/>
    <property type="evidence" value="ECO:0007669"/>
    <property type="project" value="UniProtKB-UniRule"/>
</dbReference>
<evidence type="ECO:0000313" key="10">
    <source>
        <dbReference type="EMBL" id="MBO8434269.1"/>
    </source>
</evidence>
<organism evidence="10 11">
    <name type="scientific">Candidatus Fimicola merdigallinarum</name>
    <dbReference type="NCBI Taxonomy" id="2840819"/>
    <lineage>
        <taxon>Bacteria</taxon>
        <taxon>Bacillati</taxon>
        <taxon>Bacillota</taxon>
        <taxon>Clostridia</taxon>
        <taxon>Lachnospirales</taxon>
        <taxon>Lachnospiraceae</taxon>
        <taxon>Lachnospiraceae incertae sedis</taxon>
        <taxon>Candidatus Fimicola</taxon>
    </lineage>
</organism>
<evidence type="ECO:0000256" key="3">
    <source>
        <dbReference type="ARBA" id="ARBA00049366"/>
    </source>
</evidence>
<dbReference type="FunFam" id="3.40.50.1170:FF:000001">
    <property type="entry name" value="L-asparaginase 2"/>
    <property type="match status" value="1"/>
</dbReference>
<dbReference type="Gene3D" id="3.40.50.40">
    <property type="match status" value="1"/>
</dbReference>
<dbReference type="EMBL" id="JADIMX010000056">
    <property type="protein sequence ID" value="MBO8434269.1"/>
    <property type="molecule type" value="Genomic_DNA"/>
</dbReference>
<dbReference type="PROSITE" id="PS00144">
    <property type="entry name" value="ASN_GLN_ASE_1"/>
    <property type="match status" value="1"/>
</dbReference>
<dbReference type="GO" id="GO:0006520">
    <property type="term" value="P:amino acid metabolic process"/>
    <property type="evidence" value="ECO:0007669"/>
    <property type="project" value="InterPro"/>
</dbReference>
<feature type="active site" evidence="6">
    <location>
        <position position="12"/>
    </location>
</feature>
<gene>
    <name evidence="10" type="ORF">IAC55_02970</name>
</gene>
<dbReference type="AlphaFoldDB" id="A0A9D9H362"/>
<dbReference type="PROSITE" id="PS51732">
    <property type="entry name" value="ASN_GLN_ASE_3"/>
    <property type="match status" value="1"/>
</dbReference>
<dbReference type="PANTHER" id="PTHR11707">
    <property type="entry name" value="L-ASPARAGINASE"/>
    <property type="match status" value="1"/>
</dbReference>
<feature type="domain" description="L-asparaginase N-terminal" evidence="8">
    <location>
        <begin position="3"/>
        <end position="186"/>
    </location>
</feature>
<comment type="similarity">
    <text evidence="1">Belongs to the asparaginase 1 family.</text>
</comment>
<proteinExistence type="inferred from homology"/>
<comment type="catalytic activity">
    <reaction evidence="3">
        <text>L-asparagine + H2O = L-aspartate + NH4(+)</text>
        <dbReference type="Rhea" id="RHEA:21016"/>
        <dbReference type="ChEBI" id="CHEBI:15377"/>
        <dbReference type="ChEBI" id="CHEBI:28938"/>
        <dbReference type="ChEBI" id="CHEBI:29991"/>
        <dbReference type="ChEBI" id="CHEBI:58048"/>
        <dbReference type="EC" id="3.5.1.1"/>
    </reaction>
</comment>
<reference evidence="10" key="1">
    <citation type="submission" date="2020-10" db="EMBL/GenBank/DDBJ databases">
        <authorList>
            <person name="Gilroy R."/>
        </authorList>
    </citation>
    <scope>NUCLEOTIDE SEQUENCE</scope>
    <source>
        <strain evidence="10">F6-4510</strain>
    </source>
</reference>
<evidence type="ECO:0000256" key="2">
    <source>
        <dbReference type="ARBA" id="ARBA00012920"/>
    </source>
</evidence>
<feature type="active site" evidence="7">
    <location>
        <position position="86"/>
    </location>
</feature>
<dbReference type="InterPro" id="IPR036152">
    <property type="entry name" value="Asp/glu_Ase-like_sf"/>
</dbReference>
<reference evidence="10" key="2">
    <citation type="journal article" date="2021" name="PeerJ">
        <title>Extensive microbial diversity within the chicken gut microbiome revealed by metagenomics and culture.</title>
        <authorList>
            <person name="Gilroy R."/>
            <person name="Ravi A."/>
            <person name="Getino M."/>
            <person name="Pursley I."/>
            <person name="Horton D.L."/>
            <person name="Alikhan N.F."/>
            <person name="Baker D."/>
            <person name="Gharbi K."/>
            <person name="Hall N."/>
            <person name="Watson M."/>
            <person name="Adriaenssens E.M."/>
            <person name="Foster-Nyarko E."/>
            <person name="Jarju S."/>
            <person name="Secka A."/>
            <person name="Antonio M."/>
            <person name="Oren A."/>
            <person name="Chaudhuri R.R."/>
            <person name="La Ragione R."/>
            <person name="Hildebrand F."/>
            <person name="Pallen M.J."/>
        </authorList>
    </citation>
    <scope>NUCLEOTIDE SEQUENCE</scope>
    <source>
        <strain evidence="10">F6-4510</strain>
    </source>
</reference>
<dbReference type="Pfam" id="PF17763">
    <property type="entry name" value="Asparaginase_C"/>
    <property type="match status" value="1"/>
</dbReference>
<evidence type="ECO:0000256" key="4">
    <source>
        <dbReference type="PIRSR" id="PIRSR001220-1"/>
    </source>
</evidence>
<dbReference type="InterPro" id="IPR020827">
    <property type="entry name" value="Asparaginase/glutaminase_AS1"/>
</dbReference>
<dbReference type="SMART" id="SM00870">
    <property type="entry name" value="Asparaginase"/>
    <property type="match status" value="1"/>
</dbReference>
<evidence type="ECO:0000259" key="8">
    <source>
        <dbReference type="Pfam" id="PF00710"/>
    </source>
</evidence>